<dbReference type="SUPFAM" id="SSF46894">
    <property type="entry name" value="C-terminal effector domain of the bipartite response regulators"/>
    <property type="match status" value="1"/>
</dbReference>
<dbReference type="InterPro" id="IPR000792">
    <property type="entry name" value="Tscrpt_reg_LuxR_C"/>
</dbReference>
<dbReference type="InterPro" id="IPR036388">
    <property type="entry name" value="WH-like_DNA-bd_sf"/>
</dbReference>
<dbReference type="InterPro" id="IPR025091">
    <property type="entry name" value="DUF4019"/>
</dbReference>
<name>A0ABS7J7C6_9SPHN</name>
<dbReference type="PRINTS" id="PR00038">
    <property type="entry name" value="HTHLUXR"/>
</dbReference>
<dbReference type="Pfam" id="PF13211">
    <property type="entry name" value="DUF4019"/>
    <property type="match status" value="1"/>
</dbReference>
<dbReference type="PROSITE" id="PS50043">
    <property type="entry name" value="HTH_LUXR_2"/>
    <property type="match status" value="1"/>
</dbReference>
<dbReference type="SMART" id="SM00421">
    <property type="entry name" value="HTH_LUXR"/>
    <property type="match status" value="1"/>
</dbReference>
<protein>
    <submittedName>
        <fullName evidence="4">DUF4019 domain-containing protein</fullName>
    </submittedName>
</protein>
<dbReference type="Gene3D" id="1.10.10.10">
    <property type="entry name" value="Winged helix-like DNA-binding domain superfamily/Winged helix DNA-binding domain"/>
    <property type="match status" value="1"/>
</dbReference>
<comment type="caution">
    <text evidence="4">The sequence shown here is derived from an EMBL/GenBank/DDBJ whole genome shotgun (WGS) entry which is preliminary data.</text>
</comment>
<feature type="region of interest" description="Disordered" evidence="1">
    <location>
        <begin position="73"/>
        <end position="96"/>
    </location>
</feature>
<dbReference type="Pfam" id="PF00196">
    <property type="entry name" value="GerE"/>
    <property type="match status" value="1"/>
</dbReference>
<dbReference type="EMBL" id="JAIGNO010000002">
    <property type="protein sequence ID" value="MBX7481784.1"/>
    <property type="molecule type" value="Genomic_DNA"/>
</dbReference>
<dbReference type="InterPro" id="IPR016032">
    <property type="entry name" value="Sig_transdc_resp-reg_C-effctor"/>
</dbReference>
<evidence type="ECO:0000313" key="5">
    <source>
        <dbReference type="Proteomes" id="UP000755104"/>
    </source>
</evidence>
<reference evidence="4 5" key="1">
    <citation type="submission" date="2021-08" db="EMBL/GenBank/DDBJ databases">
        <title>Comparative Genomics Analysis of the Genus Qipengyuania Reveals Extensive Genetic Diversity and Metabolic Versatility, Including the Description of Fifteen Novel Species.</title>
        <authorList>
            <person name="Liu Y."/>
        </authorList>
    </citation>
    <scope>NUCLEOTIDE SEQUENCE [LARGE SCALE GENOMIC DNA]</scope>
    <source>
        <strain evidence="4 5">6D47A</strain>
    </source>
</reference>
<accession>A0ABS7J7C6</accession>
<feature type="domain" description="HTH luxR-type" evidence="3">
    <location>
        <begin position="1"/>
        <end position="66"/>
    </location>
</feature>
<sequence>MADGYDELTDKEKQTLRLMVRGHDAKSAASELSLSVHTINERLRAARRKLEVTSSREAARLVLEREAVVPQNPVARDLGDARSRPPREDSGATAGTSARRPIIAGIFIMLTFAATALFLVPSIIGADGSGGTVQTQPSDAEVESAARAWLEMVDARDWEASYAATAASFREANTLKLWSDTAQSVQSGLGAKLSREFVGQDDVPSPQGIVIVKFRTDFANRADALETISLVREGGTWKVAGIYVS</sequence>
<keyword evidence="2" id="KW-0812">Transmembrane</keyword>
<organism evidence="4 5">
    <name type="scientific">Qipengyuania qiaonensis</name>
    <dbReference type="NCBI Taxonomy" id="2867240"/>
    <lineage>
        <taxon>Bacteria</taxon>
        <taxon>Pseudomonadati</taxon>
        <taxon>Pseudomonadota</taxon>
        <taxon>Alphaproteobacteria</taxon>
        <taxon>Sphingomonadales</taxon>
        <taxon>Erythrobacteraceae</taxon>
        <taxon>Qipengyuania</taxon>
    </lineage>
</organism>
<evidence type="ECO:0000259" key="3">
    <source>
        <dbReference type="PROSITE" id="PS50043"/>
    </source>
</evidence>
<feature type="compositionally biased region" description="Basic and acidic residues" evidence="1">
    <location>
        <begin position="77"/>
        <end position="90"/>
    </location>
</feature>
<evidence type="ECO:0000256" key="2">
    <source>
        <dbReference type="SAM" id="Phobius"/>
    </source>
</evidence>
<evidence type="ECO:0000313" key="4">
    <source>
        <dbReference type="EMBL" id="MBX7481784.1"/>
    </source>
</evidence>
<keyword evidence="2" id="KW-0472">Membrane</keyword>
<dbReference type="RefSeq" id="WP_221556056.1">
    <property type="nucleotide sequence ID" value="NZ_JAIGNO010000002.1"/>
</dbReference>
<dbReference type="CDD" id="cd06170">
    <property type="entry name" value="LuxR_C_like"/>
    <property type="match status" value="1"/>
</dbReference>
<proteinExistence type="predicted"/>
<evidence type="ECO:0000256" key="1">
    <source>
        <dbReference type="SAM" id="MobiDB-lite"/>
    </source>
</evidence>
<keyword evidence="2" id="KW-1133">Transmembrane helix</keyword>
<feature type="transmembrane region" description="Helical" evidence="2">
    <location>
        <begin position="102"/>
        <end position="124"/>
    </location>
</feature>
<dbReference type="Proteomes" id="UP000755104">
    <property type="component" value="Unassembled WGS sequence"/>
</dbReference>
<gene>
    <name evidence="4" type="ORF">K3174_04525</name>
</gene>
<keyword evidence="5" id="KW-1185">Reference proteome</keyword>